<dbReference type="InterPro" id="IPR050148">
    <property type="entry name" value="Terpene_synthase-like"/>
</dbReference>
<name>A0AAV7F2W7_ARIFI</name>
<keyword evidence="4" id="KW-0456">Lyase</keyword>
<accession>A0AAV7F2W7</accession>
<dbReference type="InterPro" id="IPR034741">
    <property type="entry name" value="Terpene_cyclase-like_1_C"/>
</dbReference>
<evidence type="ECO:0000256" key="2">
    <source>
        <dbReference type="ARBA" id="ARBA00022723"/>
    </source>
</evidence>
<evidence type="ECO:0000256" key="1">
    <source>
        <dbReference type="ARBA" id="ARBA00004721"/>
    </source>
</evidence>
<dbReference type="SFLD" id="SFLDS00005">
    <property type="entry name" value="Isoprenoid_Synthase_Type_I"/>
    <property type="match status" value="1"/>
</dbReference>
<dbReference type="EMBL" id="JAINDJ010000003">
    <property type="protein sequence ID" value="KAG9454186.1"/>
    <property type="molecule type" value="Genomic_DNA"/>
</dbReference>
<evidence type="ECO:0000259" key="5">
    <source>
        <dbReference type="Pfam" id="PF03936"/>
    </source>
</evidence>
<dbReference type="SUPFAM" id="SSF48576">
    <property type="entry name" value="Terpenoid synthases"/>
    <property type="match status" value="1"/>
</dbReference>
<dbReference type="GO" id="GO:0010333">
    <property type="term" value="F:terpene synthase activity"/>
    <property type="evidence" value="ECO:0007669"/>
    <property type="project" value="InterPro"/>
</dbReference>
<evidence type="ECO:0000313" key="7">
    <source>
        <dbReference type="Proteomes" id="UP000825729"/>
    </source>
</evidence>
<proteinExistence type="predicted"/>
<keyword evidence="2" id="KW-0479">Metal-binding</keyword>
<comment type="pathway">
    <text evidence="1">Secondary metabolite biosynthesis; terpenoid biosynthesis.</text>
</comment>
<dbReference type="PANTHER" id="PTHR31225:SF93">
    <property type="entry name" value="ALPHA-HUMULENE_(-)-(E)-BETA-CARYOPHYLLENE SYNTHASE"/>
    <property type="match status" value="1"/>
</dbReference>
<dbReference type="InterPro" id="IPR005630">
    <property type="entry name" value="Terpene_synthase_metal-bd"/>
</dbReference>
<evidence type="ECO:0000256" key="4">
    <source>
        <dbReference type="ARBA" id="ARBA00023239"/>
    </source>
</evidence>
<protein>
    <recommendedName>
        <fullName evidence="5">Terpene synthase metal-binding domain-containing protein</fullName>
    </recommendedName>
</protein>
<keyword evidence="7" id="KW-1185">Reference proteome</keyword>
<dbReference type="Pfam" id="PF03936">
    <property type="entry name" value="Terpene_synth_C"/>
    <property type="match status" value="1"/>
</dbReference>
<dbReference type="Gene3D" id="1.10.600.10">
    <property type="entry name" value="Farnesyl Diphosphate Synthase"/>
    <property type="match status" value="1"/>
</dbReference>
<evidence type="ECO:0000256" key="3">
    <source>
        <dbReference type="ARBA" id="ARBA00022842"/>
    </source>
</evidence>
<feature type="domain" description="Terpene synthase metal-binding" evidence="5">
    <location>
        <begin position="46"/>
        <end position="284"/>
    </location>
</feature>
<keyword evidence="3" id="KW-0460">Magnesium</keyword>
<dbReference type="InterPro" id="IPR008949">
    <property type="entry name" value="Isoprenoid_synthase_dom_sf"/>
</dbReference>
<comment type="caution">
    <text evidence="6">The sequence shown here is derived from an EMBL/GenBank/DDBJ whole genome shotgun (WGS) entry which is preliminary data.</text>
</comment>
<dbReference type="GO" id="GO:0000287">
    <property type="term" value="F:magnesium ion binding"/>
    <property type="evidence" value="ECO:0007669"/>
    <property type="project" value="InterPro"/>
</dbReference>
<dbReference type="PANTHER" id="PTHR31225">
    <property type="entry name" value="OS04G0344100 PROTEIN-RELATED"/>
    <property type="match status" value="1"/>
</dbReference>
<dbReference type="AlphaFoldDB" id="A0AAV7F2W7"/>
<evidence type="ECO:0000313" key="6">
    <source>
        <dbReference type="EMBL" id="KAG9454186.1"/>
    </source>
</evidence>
<sequence>MGTKFLRINVLSIHADVFEKFKDEQGKKFKESLIKDVKGLLTLWWKEKELAEKLSYARDRVVECYVWMMSLAPEPRFSRSRDFAAKTLNLMSLTDDTNDAYGVYEELKQYTDAIERWDLAAMDNLPEQVKPLYQELITLFKETEDELEKEGYSYQIGYVKQAVQDVCRAYFTEAEWYHNRYTPRIEEHMRVSFISCGYPAAFLFTLVYMKEASIKAFEWWSFEPRIITAAGEACRFIDDLVTNEFEQERGHVVSIIEAYMEEKGMTRSEVQDLFKHLYDVAWKDINEACLRPTPFPMYILSKGVNLVRVMDAWYNCNNADEYTFSGGRTKDMITELLVNPFSV</sequence>
<dbReference type="GO" id="GO:0016114">
    <property type="term" value="P:terpenoid biosynthetic process"/>
    <property type="evidence" value="ECO:0007669"/>
    <property type="project" value="InterPro"/>
</dbReference>
<dbReference type="SFLD" id="SFLDG01019">
    <property type="entry name" value="Terpene_Cyclase_Like_1_C_Termi"/>
    <property type="match status" value="1"/>
</dbReference>
<reference evidence="6 7" key="1">
    <citation type="submission" date="2021-07" db="EMBL/GenBank/DDBJ databases">
        <title>The Aristolochia fimbriata genome: insights into angiosperm evolution, floral development and chemical biosynthesis.</title>
        <authorList>
            <person name="Jiao Y."/>
        </authorList>
    </citation>
    <scope>NUCLEOTIDE SEQUENCE [LARGE SCALE GENOMIC DNA]</scope>
    <source>
        <strain evidence="6">IBCAS-2021</strain>
        <tissue evidence="6">Leaf</tissue>
    </source>
</reference>
<dbReference type="Proteomes" id="UP000825729">
    <property type="component" value="Unassembled WGS sequence"/>
</dbReference>
<gene>
    <name evidence="6" type="ORF">H6P81_007090</name>
</gene>
<organism evidence="6 7">
    <name type="scientific">Aristolochia fimbriata</name>
    <name type="common">White veined hardy Dutchman's pipe vine</name>
    <dbReference type="NCBI Taxonomy" id="158543"/>
    <lineage>
        <taxon>Eukaryota</taxon>
        <taxon>Viridiplantae</taxon>
        <taxon>Streptophyta</taxon>
        <taxon>Embryophyta</taxon>
        <taxon>Tracheophyta</taxon>
        <taxon>Spermatophyta</taxon>
        <taxon>Magnoliopsida</taxon>
        <taxon>Magnoliidae</taxon>
        <taxon>Piperales</taxon>
        <taxon>Aristolochiaceae</taxon>
        <taxon>Aristolochia</taxon>
    </lineage>
</organism>